<keyword evidence="6" id="KW-1185">Reference proteome</keyword>
<dbReference type="InterPro" id="IPR003439">
    <property type="entry name" value="ABC_transporter-like_ATP-bd"/>
</dbReference>
<feature type="domain" description="ABC transporter" evidence="4">
    <location>
        <begin position="24"/>
        <end position="257"/>
    </location>
</feature>
<dbReference type="GO" id="GO:0016887">
    <property type="term" value="F:ATP hydrolysis activity"/>
    <property type="evidence" value="ECO:0007669"/>
    <property type="project" value="InterPro"/>
</dbReference>
<dbReference type="PROSITE" id="PS50893">
    <property type="entry name" value="ABC_TRANSPORTER_2"/>
    <property type="match status" value="1"/>
</dbReference>
<dbReference type="InterPro" id="IPR003593">
    <property type="entry name" value="AAA+_ATPase"/>
</dbReference>
<evidence type="ECO:0000256" key="3">
    <source>
        <dbReference type="ARBA" id="ARBA00022840"/>
    </source>
</evidence>
<dbReference type="InterPro" id="IPR050763">
    <property type="entry name" value="ABC_transporter_ATP-binding"/>
</dbReference>
<dbReference type="PANTHER" id="PTHR42711">
    <property type="entry name" value="ABC TRANSPORTER ATP-BINDING PROTEIN"/>
    <property type="match status" value="1"/>
</dbReference>
<dbReference type="RefSeq" id="WP_252766313.1">
    <property type="nucleotide sequence ID" value="NZ_CP097119.1"/>
</dbReference>
<keyword evidence="1" id="KW-0813">Transport</keyword>
<reference evidence="5" key="1">
    <citation type="submission" date="2022-05" db="EMBL/GenBank/DDBJ databases">
        <authorList>
            <person name="Oliphant S.A."/>
            <person name="Watson-Haigh N.S."/>
            <person name="Sumby K.M."/>
            <person name="Gardner J.M."/>
            <person name="Jiranek V."/>
        </authorList>
    </citation>
    <scope>NUCLEOTIDE SEQUENCE</scope>
    <source>
        <strain evidence="5">KI4_B1</strain>
    </source>
</reference>
<dbReference type="GO" id="GO:0005524">
    <property type="term" value="F:ATP binding"/>
    <property type="evidence" value="ECO:0007669"/>
    <property type="project" value="UniProtKB-KW"/>
</dbReference>
<dbReference type="SUPFAM" id="SSF52540">
    <property type="entry name" value="P-loop containing nucleoside triphosphate hydrolases"/>
    <property type="match status" value="1"/>
</dbReference>
<organism evidence="5 6">
    <name type="scientific">Fructilactobacillus cliffordii</name>
    <dbReference type="NCBI Taxonomy" id="2940299"/>
    <lineage>
        <taxon>Bacteria</taxon>
        <taxon>Bacillati</taxon>
        <taxon>Bacillota</taxon>
        <taxon>Bacilli</taxon>
        <taxon>Lactobacillales</taxon>
        <taxon>Lactobacillaceae</taxon>
        <taxon>Fructilactobacillus</taxon>
    </lineage>
</organism>
<evidence type="ECO:0000313" key="5">
    <source>
        <dbReference type="EMBL" id="USS88796.1"/>
    </source>
</evidence>
<sequence length="326" mass="37160">MAYIETKHLNYEYRLFEKKLGFKNNLKDFFHRHYQSKRVLTDITFNISQGEKVGLLGPNGAGKSTLIKLLTGILQSDTDNLRVAGVRPNPNDYVFLKRIGVMMGQKSQLNWDLPALDTFKLLKTIYQVDTLSYQARLDKYVQMFHLQAVLNVPVRKLSLGERTKLELIATLLHGPELLILDEPTLGMDIVSQREFHAFLNQINQTNNVTILLISHQMNDIEAVADRLLLLLDGRIQFDGSVAKLMQTVQDPQRPITLKNVPNHAIVAMQAAEISQRDDQTVVRAAEGDSTITFKTMALEQLQVETPSLEDVVYSMFRKQERSNEVH</sequence>
<evidence type="ECO:0000256" key="2">
    <source>
        <dbReference type="ARBA" id="ARBA00022741"/>
    </source>
</evidence>
<keyword evidence="3 5" id="KW-0067">ATP-binding</keyword>
<gene>
    <name evidence="5" type="ORF">M3M40_04700</name>
</gene>
<dbReference type="PANTHER" id="PTHR42711:SF4">
    <property type="entry name" value="ABC TRANSPORTER RELATED"/>
    <property type="match status" value="1"/>
</dbReference>
<name>A0A9Q8ZUL3_9LACO</name>
<evidence type="ECO:0000259" key="4">
    <source>
        <dbReference type="PROSITE" id="PS50893"/>
    </source>
</evidence>
<dbReference type="Pfam" id="PF00005">
    <property type="entry name" value="ABC_tran"/>
    <property type="match status" value="1"/>
</dbReference>
<dbReference type="InterPro" id="IPR027417">
    <property type="entry name" value="P-loop_NTPase"/>
</dbReference>
<dbReference type="Proteomes" id="UP001055911">
    <property type="component" value="Chromosome"/>
</dbReference>
<dbReference type="EMBL" id="CP097119">
    <property type="protein sequence ID" value="USS88796.1"/>
    <property type="molecule type" value="Genomic_DNA"/>
</dbReference>
<evidence type="ECO:0000256" key="1">
    <source>
        <dbReference type="ARBA" id="ARBA00022448"/>
    </source>
</evidence>
<dbReference type="AlphaFoldDB" id="A0A9Q8ZUL3"/>
<evidence type="ECO:0000313" key="6">
    <source>
        <dbReference type="Proteomes" id="UP001055911"/>
    </source>
</evidence>
<dbReference type="SMART" id="SM00382">
    <property type="entry name" value="AAA"/>
    <property type="match status" value="1"/>
</dbReference>
<dbReference type="InterPro" id="IPR017871">
    <property type="entry name" value="ABC_transporter-like_CS"/>
</dbReference>
<protein>
    <submittedName>
        <fullName evidence="5">ATP-binding cassette domain-containing protein</fullName>
    </submittedName>
</protein>
<dbReference type="Gene3D" id="3.40.50.300">
    <property type="entry name" value="P-loop containing nucleotide triphosphate hydrolases"/>
    <property type="match status" value="1"/>
</dbReference>
<dbReference type="PROSITE" id="PS00211">
    <property type="entry name" value="ABC_TRANSPORTER_1"/>
    <property type="match status" value="1"/>
</dbReference>
<accession>A0A9Q8ZUL3</accession>
<proteinExistence type="predicted"/>
<keyword evidence="2" id="KW-0547">Nucleotide-binding</keyword>